<gene>
    <name evidence="2" type="ORF">ARALYDRAFT_906166</name>
</gene>
<evidence type="ECO:0000259" key="1">
    <source>
        <dbReference type="Pfam" id="PF24750"/>
    </source>
</evidence>
<proteinExistence type="predicted"/>
<evidence type="ECO:0000313" key="3">
    <source>
        <dbReference type="Proteomes" id="UP000008694"/>
    </source>
</evidence>
<sequence length="92" mass="10582">MDKVHFDVLSLLIYSSQTGLWSFNTLQSHHPLRGLSSINPISLNGNLYWDGVNRYYREVVVSIDFYAAGTESNRCQVTLFPNAEIIPKFKRM</sequence>
<dbReference type="STRING" id="81972.D7LS41"/>
<dbReference type="InterPro" id="IPR056592">
    <property type="entry name" value="Beta-prop_At3g26010-like"/>
</dbReference>
<dbReference type="AlphaFoldDB" id="D7LS41"/>
<accession>D7LS41</accession>
<dbReference type="Gramene" id="scaffold_501870.1">
    <property type="protein sequence ID" value="scaffold_501870.1"/>
    <property type="gene ID" value="scaffold_501870.1"/>
</dbReference>
<dbReference type="Proteomes" id="UP000008694">
    <property type="component" value="Unassembled WGS sequence"/>
</dbReference>
<protein>
    <recommendedName>
        <fullName evidence="1">F-box protein At3g26010-like beta-propeller domain-containing protein</fullName>
    </recommendedName>
</protein>
<organism evidence="3">
    <name type="scientific">Arabidopsis lyrata subsp. lyrata</name>
    <name type="common">Lyre-leaved rock-cress</name>
    <dbReference type="NCBI Taxonomy" id="81972"/>
    <lineage>
        <taxon>Eukaryota</taxon>
        <taxon>Viridiplantae</taxon>
        <taxon>Streptophyta</taxon>
        <taxon>Embryophyta</taxon>
        <taxon>Tracheophyta</taxon>
        <taxon>Spermatophyta</taxon>
        <taxon>Magnoliopsida</taxon>
        <taxon>eudicotyledons</taxon>
        <taxon>Gunneridae</taxon>
        <taxon>Pentapetalae</taxon>
        <taxon>rosids</taxon>
        <taxon>malvids</taxon>
        <taxon>Brassicales</taxon>
        <taxon>Brassicaceae</taxon>
        <taxon>Camelineae</taxon>
        <taxon>Arabidopsis</taxon>
    </lineage>
</organism>
<evidence type="ECO:0000313" key="2">
    <source>
        <dbReference type="EMBL" id="EFH52201.1"/>
    </source>
</evidence>
<dbReference type="HOGENOM" id="CLU_2416287_0_0_1"/>
<feature type="domain" description="F-box protein At3g26010-like beta-propeller" evidence="1">
    <location>
        <begin position="7"/>
        <end position="90"/>
    </location>
</feature>
<name>D7LS41_ARALL</name>
<dbReference type="EMBL" id="GL348717">
    <property type="protein sequence ID" value="EFH52201.1"/>
    <property type="molecule type" value="Genomic_DNA"/>
</dbReference>
<reference evidence="3" key="1">
    <citation type="journal article" date="2011" name="Nat. Genet.">
        <title>The Arabidopsis lyrata genome sequence and the basis of rapid genome size change.</title>
        <authorList>
            <person name="Hu T.T."/>
            <person name="Pattyn P."/>
            <person name="Bakker E.G."/>
            <person name="Cao J."/>
            <person name="Cheng J.-F."/>
            <person name="Clark R.M."/>
            <person name="Fahlgren N."/>
            <person name="Fawcett J.A."/>
            <person name="Grimwood J."/>
            <person name="Gundlach H."/>
            <person name="Haberer G."/>
            <person name="Hollister J.D."/>
            <person name="Ossowski S."/>
            <person name="Ottilar R.P."/>
            <person name="Salamov A.A."/>
            <person name="Schneeberger K."/>
            <person name="Spannagl M."/>
            <person name="Wang X."/>
            <person name="Yang L."/>
            <person name="Nasrallah M.E."/>
            <person name="Bergelson J."/>
            <person name="Carrington J.C."/>
            <person name="Gaut B.S."/>
            <person name="Schmutz J."/>
            <person name="Mayer K.F.X."/>
            <person name="Van de Peer Y."/>
            <person name="Grigoriev I.V."/>
            <person name="Nordborg M."/>
            <person name="Weigel D."/>
            <person name="Guo Y.-L."/>
        </authorList>
    </citation>
    <scope>NUCLEOTIDE SEQUENCE [LARGE SCALE GENOMIC DNA]</scope>
    <source>
        <strain evidence="3">cv. MN47</strain>
    </source>
</reference>
<dbReference type="Pfam" id="PF24750">
    <property type="entry name" value="b-prop_At3g26010-like"/>
    <property type="match status" value="1"/>
</dbReference>
<keyword evidence="3" id="KW-1185">Reference proteome</keyword>